<dbReference type="GO" id="GO:0006310">
    <property type="term" value="P:DNA recombination"/>
    <property type="evidence" value="ECO:0007669"/>
    <property type="project" value="UniProtKB-KW"/>
</dbReference>
<keyword evidence="3" id="KW-0815">Transposition</keyword>
<gene>
    <name evidence="11" type="ORF">CAL20_24110</name>
</gene>
<sequence>MQTKRAYRFRFYPTPAQAITLARTFGCVRVVYNHMLSLRSTAWAEQQERLGYHATSAALTALKKLPDYVWLNEVSSVPLQQTLRHLQTAFTGFFAKRAGYPRFKRKDGPQSAEYTASAFRWDGRSLKLAKMTEALPIRWSRQIPKAAKVTTVTVSKDPAGRYFVSLLCDDVVAQKAPTSTCVGIDLGLSHFAVLSTGEKVDAPQIFRKHEVKLATLQRRLARKQKGSARRAKAKLKVAKLHAKIADTRRDFLHQLSTRLIHENQVIAVESLSVSNMQKNRCLAKSIADAGWTEFVRQLEYKARWYGREFVRVDRWYPSSKRCHVCGYVSPRLPLSVRRWSCPQCNAGHDRDINAAHNVLAAGLAVLAHGETVRPECMSDDVRRLGSVKWESLSPLGKGAVNARCLAGQARAGASR</sequence>
<evidence type="ECO:0000313" key="12">
    <source>
        <dbReference type="Proteomes" id="UP000216885"/>
    </source>
</evidence>
<evidence type="ECO:0000256" key="7">
    <source>
        <dbReference type="ARBA" id="ARBA00023172"/>
    </source>
</evidence>
<evidence type="ECO:0000256" key="2">
    <source>
        <dbReference type="ARBA" id="ARBA00011044"/>
    </source>
</evidence>
<organism evidence="11 12">
    <name type="scientific">Bordetella genomosp. 4</name>
    <dbReference type="NCBI Taxonomy" id="463044"/>
    <lineage>
        <taxon>Bacteria</taxon>
        <taxon>Pseudomonadati</taxon>
        <taxon>Pseudomonadota</taxon>
        <taxon>Betaproteobacteria</taxon>
        <taxon>Burkholderiales</taxon>
        <taxon>Alcaligenaceae</taxon>
        <taxon>Bordetella</taxon>
    </lineage>
</organism>
<comment type="similarity">
    <text evidence="2">In the N-terminal section; belongs to the transposase 2 family.</text>
</comment>
<dbReference type="InterPro" id="IPR051399">
    <property type="entry name" value="RNA-guided_DNA_endo/Transpos"/>
</dbReference>
<dbReference type="GO" id="GO:0003677">
    <property type="term" value="F:DNA binding"/>
    <property type="evidence" value="ECO:0007669"/>
    <property type="project" value="UniProtKB-KW"/>
</dbReference>
<dbReference type="Pfam" id="PF01385">
    <property type="entry name" value="OrfB_IS605"/>
    <property type="match status" value="1"/>
</dbReference>
<dbReference type="NCBIfam" id="NF040570">
    <property type="entry name" value="guided_TnpB"/>
    <property type="match status" value="1"/>
</dbReference>
<reference evidence="11 12" key="1">
    <citation type="submission" date="2017-05" db="EMBL/GenBank/DDBJ databases">
        <title>Complete and WGS of Bordetella genogroups.</title>
        <authorList>
            <person name="Spilker T."/>
            <person name="LiPuma J."/>
        </authorList>
    </citation>
    <scope>NUCLEOTIDE SEQUENCE [LARGE SCALE GENOMIC DNA]</scope>
    <source>
        <strain evidence="11 12">AU9919</strain>
    </source>
</reference>
<keyword evidence="12" id="KW-1185">Reference proteome</keyword>
<dbReference type="Pfam" id="PF12323">
    <property type="entry name" value="HTH_OrfB_IS605"/>
    <property type="match status" value="1"/>
</dbReference>
<feature type="domain" description="Cas12f1-like TNB" evidence="9">
    <location>
        <begin position="291"/>
        <end position="358"/>
    </location>
</feature>
<evidence type="ECO:0000313" key="11">
    <source>
        <dbReference type="EMBL" id="OZI50906.1"/>
    </source>
</evidence>
<dbReference type="Proteomes" id="UP000216885">
    <property type="component" value="Unassembled WGS sequence"/>
</dbReference>
<dbReference type="InterPro" id="IPR021027">
    <property type="entry name" value="Transposase_put_HTH"/>
</dbReference>
<protein>
    <submittedName>
        <fullName evidence="11">Transposase</fullName>
    </submittedName>
</protein>
<dbReference type="GO" id="GO:0032196">
    <property type="term" value="P:transposition"/>
    <property type="evidence" value="ECO:0007669"/>
    <property type="project" value="UniProtKB-KW"/>
</dbReference>
<evidence type="ECO:0000256" key="3">
    <source>
        <dbReference type="ARBA" id="ARBA00022578"/>
    </source>
</evidence>
<dbReference type="PANTHER" id="PTHR30405:SF25">
    <property type="entry name" value="RNA-GUIDED DNA ENDONUCLEASE INSQ-RELATED"/>
    <property type="match status" value="1"/>
</dbReference>
<comment type="similarity">
    <text evidence="1">In the C-terminal section; belongs to the transposase 35 family.</text>
</comment>
<feature type="domain" description="Probable transposase IS891/IS1136/IS1341" evidence="8">
    <location>
        <begin position="173"/>
        <end position="279"/>
    </location>
</feature>
<evidence type="ECO:0000259" key="10">
    <source>
        <dbReference type="Pfam" id="PF12323"/>
    </source>
</evidence>
<evidence type="ECO:0000259" key="8">
    <source>
        <dbReference type="Pfam" id="PF01385"/>
    </source>
</evidence>
<dbReference type="NCBIfam" id="TIGR01766">
    <property type="entry name" value="IS200/IS605 family accessory protein TnpB-like domain"/>
    <property type="match status" value="1"/>
</dbReference>
<dbReference type="GO" id="GO:0046872">
    <property type="term" value="F:metal ion binding"/>
    <property type="evidence" value="ECO:0007669"/>
    <property type="project" value="UniProtKB-KW"/>
</dbReference>
<name>A0A261TML7_9BORD</name>
<evidence type="ECO:0000256" key="1">
    <source>
        <dbReference type="ARBA" id="ARBA00008761"/>
    </source>
</evidence>
<evidence type="ECO:0000259" key="9">
    <source>
        <dbReference type="Pfam" id="PF07282"/>
    </source>
</evidence>
<keyword evidence="5" id="KW-0862">Zinc</keyword>
<dbReference type="AlphaFoldDB" id="A0A261TML7"/>
<evidence type="ECO:0000256" key="6">
    <source>
        <dbReference type="ARBA" id="ARBA00023125"/>
    </source>
</evidence>
<keyword evidence="7" id="KW-0233">DNA recombination</keyword>
<feature type="domain" description="Transposase putative helix-turn-helix" evidence="10">
    <location>
        <begin position="1"/>
        <end position="47"/>
    </location>
</feature>
<evidence type="ECO:0000256" key="4">
    <source>
        <dbReference type="ARBA" id="ARBA00022723"/>
    </source>
</evidence>
<dbReference type="RefSeq" id="WP_254924402.1">
    <property type="nucleotide sequence ID" value="NZ_NEVO01000016.1"/>
</dbReference>
<accession>A0A261TML7</accession>
<dbReference type="InterPro" id="IPR001959">
    <property type="entry name" value="Transposase"/>
</dbReference>
<evidence type="ECO:0000256" key="5">
    <source>
        <dbReference type="ARBA" id="ARBA00022833"/>
    </source>
</evidence>
<dbReference type="Pfam" id="PF07282">
    <property type="entry name" value="Cas12f1-like_TNB"/>
    <property type="match status" value="1"/>
</dbReference>
<keyword evidence="6" id="KW-0238">DNA-binding</keyword>
<dbReference type="InterPro" id="IPR010095">
    <property type="entry name" value="Cas12f1-like_TNB"/>
</dbReference>
<comment type="caution">
    <text evidence="11">The sequence shown here is derived from an EMBL/GenBank/DDBJ whole genome shotgun (WGS) entry which is preliminary data.</text>
</comment>
<proteinExistence type="inferred from homology"/>
<dbReference type="EMBL" id="NEVQ01000022">
    <property type="protein sequence ID" value="OZI50906.1"/>
    <property type="molecule type" value="Genomic_DNA"/>
</dbReference>
<dbReference type="PANTHER" id="PTHR30405">
    <property type="entry name" value="TRANSPOSASE"/>
    <property type="match status" value="1"/>
</dbReference>
<keyword evidence="4" id="KW-0479">Metal-binding</keyword>